<sequence length="224" mass="24571">MSRSPINEGRNSPTRQRATPVELTPVHQRASRRLRGDSPEFAPLSFTPRETRTTDAATMTSQVIRDPEPEPQLARHVPTYSDVLRQPAVQSSAPVATTVTYPPTARSTPRVFQPTVAYRPPARAGALASWVADSAWRSSTCGFCFCQAMNLFRLSSRERLGSSWKVSDSSMVASRGIGAAPRTRGHQVPQSQSNEEIAGRKQTRRTRCRTLASVAATRPLTVPS</sequence>
<dbReference type="Proteomes" id="UP000821845">
    <property type="component" value="Chromosome 3"/>
</dbReference>
<protein>
    <submittedName>
        <fullName evidence="1">Uncharacterized protein</fullName>
    </submittedName>
</protein>
<evidence type="ECO:0000313" key="1">
    <source>
        <dbReference type="EMBL" id="KAH6935834.1"/>
    </source>
</evidence>
<organism evidence="1 2">
    <name type="scientific">Hyalomma asiaticum</name>
    <name type="common">Tick</name>
    <dbReference type="NCBI Taxonomy" id="266040"/>
    <lineage>
        <taxon>Eukaryota</taxon>
        <taxon>Metazoa</taxon>
        <taxon>Ecdysozoa</taxon>
        <taxon>Arthropoda</taxon>
        <taxon>Chelicerata</taxon>
        <taxon>Arachnida</taxon>
        <taxon>Acari</taxon>
        <taxon>Parasitiformes</taxon>
        <taxon>Ixodida</taxon>
        <taxon>Ixodoidea</taxon>
        <taxon>Ixodidae</taxon>
        <taxon>Hyalomminae</taxon>
        <taxon>Hyalomma</taxon>
    </lineage>
</organism>
<dbReference type="EMBL" id="CM023483">
    <property type="protein sequence ID" value="KAH6935834.1"/>
    <property type="molecule type" value="Genomic_DNA"/>
</dbReference>
<evidence type="ECO:0000313" key="2">
    <source>
        <dbReference type="Proteomes" id="UP000821845"/>
    </source>
</evidence>
<reference evidence="1" key="1">
    <citation type="submission" date="2020-05" db="EMBL/GenBank/DDBJ databases">
        <title>Large-scale comparative analyses of tick genomes elucidate their genetic diversity and vector capacities.</title>
        <authorList>
            <person name="Jia N."/>
            <person name="Wang J."/>
            <person name="Shi W."/>
            <person name="Du L."/>
            <person name="Sun Y."/>
            <person name="Zhan W."/>
            <person name="Jiang J."/>
            <person name="Wang Q."/>
            <person name="Zhang B."/>
            <person name="Ji P."/>
            <person name="Sakyi L.B."/>
            <person name="Cui X."/>
            <person name="Yuan T."/>
            <person name="Jiang B."/>
            <person name="Yang W."/>
            <person name="Lam T.T.-Y."/>
            <person name="Chang Q."/>
            <person name="Ding S."/>
            <person name="Wang X."/>
            <person name="Zhu J."/>
            <person name="Ruan X."/>
            <person name="Zhao L."/>
            <person name="Wei J."/>
            <person name="Que T."/>
            <person name="Du C."/>
            <person name="Cheng J."/>
            <person name="Dai P."/>
            <person name="Han X."/>
            <person name="Huang E."/>
            <person name="Gao Y."/>
            <person name="Liu J."/>
            <person name="Shao H."/>
            <person name="Ye R."/>
            <person name="Li L."/>
            <person name="Wei W."/>
            <person name="Wang X."/>
            <person name="Wang C."/>
            <person name="Yang T."/>
            <person name="Huo Q."/>
            <person name="Li W."/>
            <person name="Guo W."/>
            <person name="Chen H."/>
            <person name="Zhou L."/>
            <person name="Ni X."/>
            <person name="Tian J."/>
            <person name="Zhou Y."/>
            <person name="Sheng Y."/>
            <person name="Liu T."/>
            <person name="Pan Y."/>
            <person name="Xia L."/>
            <person name="Li J."/>
            <person name="Zhao F."/>
            <person name="Cao W."/>
        </authorList>
    </citation>
    <scope>NUCLEOTIDE SEQUENCE</scope>
    <source>
        <strain evidence="1">Hyas-2018</strain>
    </source>
</reference>
<gene>
    <name evidence="1" type="ORF">HPB50_010523</name>
</gene>
<proteinExistence type="predicted"/>
<comment type="caution">
    <text evidence="1">The sequence shown here is derived from an EMBL/GenBank/DDBJ whole genome shotgun (WGS) entry which is preliminary data.</text>
</comment>
<name>A0ACB7SPJ7_HYAAI</name>
<keyword evidence="2" id="KW-1185">Reference proteome</keyword>
<accession>A0ACB7SPJ7</accession>